<gene>
    <name evidence="2" type="ORF">WA026_005992</name>
</gene>
<keyword evidence="3" id="KW-1185">Reference proteome</keyword>
<proteinExistence type="predicted"/>
<dbReference type="EMBL" id="JARQZJ010000032">
    <property type="protein sequence ID" value="KAK9875199.1"/>
    <property type="molecule type" value="Genomic_DNA"/>
</dbReference>
<reference evidence="2 3" key="1">
    <citation type="submission" date="2023-03" db="EMBL/GenBank/DDBJ databases">
        <title>Genome insight into feeding habits of ladybird beetles.</title>
        <authorList>
            <person name="Li H.-S."/>
            <person name="Huang Y.-H."/>
            <person name="Pang H."/>
        </authorList>
    </citation>
    <scope>NUCLEOTIDE SEQUENCE [LARGE SCALE GENOMIC DNA]</scope>
    <source>
        <strain evidence="2">SYSU_2023b</strain>
        <tissue evidence="2">Whole body</tissue>
    </source>
</reference>
<accession>A0AAW1U3J1</accession>
<evidence type="ECO:0000313" key="2">
    <source>
        <dbReference type="EMBL" id="KAK9875199.1"/>
    </source>
</evidence>
<dbReference type="AlphaFoldDB" id="A0AAW1U3J1"/>
<dbReference type="Proteomes" id="UP001431783">
    <property type="component" value="Unassembled WGS sequence"/>
</dbReference>
<feature type="region of interest" description="Disordered" evidence="1">
    <location>
        <begin position="1"/>
        <end position="23"/>
    </location>
</feature>
<comment type="caution">
    <text evidence="2">The sequence shown here is derived from an EMBL/GenBank/DDBJ whole genome shotgun (WGS) entry which is preliminary data.</text>
</comment>
<evidence type="ECO:0000256" key="1">
    <source>
        <dbReference type="SAM" id="MobiDB-lite"/>
    </source>
</evidence>
<organism evidence="2 3">
    <name type="scientific">Henosepilachna vigintioctopunctata</name>
    <dbReference type="NCBI Taxonomy" id="420089"/>
    <lineage>
        <taxon>Eukaryota</taxon>
        <taxon>Metazoa</taxon>
        <taxon>Ecdysozoa</taxon>
        <taxon>Arthropoda</taxon>
        <taxon>Hexapoda</taxon>
        <taxon>Insecta</taxon>
        <taxon>Pterygota</taxon>
        <taxon>Neoptera</taxon>
        <taxon>Endopterygota</taxon>
        <taxon>Coleoptera</taxon>
        <taxon>Polyphaga</taxon>
        <taxon>Cucujiformia</taxon>
        <taxon>Coccinelloidea</taxon>
        <taxon>Coccinellidae</taxon>
        <taxon>Epilachninae</taxon>
        <taxon>Epilachnini</taxon>
        <taxon>Henosepilachna</taxon>
    </lineage>
</organism>
<evidence type="ECO:0000313" key="3">
    <source>
        <dbReference type="Proteomes" id="UP001431783"/>
    </source>
</evidence>
<sequence length="109" mass="12478">MSSEIAEKLNLDSKQRSQTRRDRATDDFNSLLRTCHVLLRHSVCLSIRSTRRCENRTKWTINCQHLLMSLLCAQGKVVKEKPGNPVDFSCAFGSCYQNCDVAYKSEMTC</sequence>
<name>A0AAW1U3J1_9CUCU</name>
<protein>
    <submittedName>
        <fullName evidence="2">Uncharacterized protein</fullName>
    </submittedName>
</protein>